<evidence type="ECO:0000259" key="4">
    <source>
        <dbReference type="Pfam" id="PF00717"/>
    </source>
</evidence>
<dbReference type="GO" id="GO:0009307">
    <property type="term" value="P:DNA restriction-modification system"/>
    <property type="evidence" value="ECO:0007669"/>
    <property type="project" value="UniProtKB-KW"/>
</dbReference>
<dbReference type="RefSeq" id="WP_181020820.1">
    <property type="nucleotide sequence ID" value="NZ_FNUV01000006.1"/>
</dbReference>
<dbReference type="InterPro" id="IPR015927">
    <property type="entry name" value="Peptidase_S24_S26A/B/C"/>
</dbReference>
<dbReference type="GO" id="GO:0003677">
    <property type="term" value="F:DNA binding"/>
    <property type="evidence" value="ECO:0007669"/>
    <property type="project" value="UniProtKB-KW"/>
</dbReference>
<keyword evidence="2" id="KW-0680">Restriction system</keyword>
<dbReference type="Gene3D" id="3.90.220.20">
    <property type="entry name" value="DNA methylase specificity domains"/>
    <property type="match status" value="1"/>
</dbReference>
<reference evidence="6 7" key="1">
    <citation type="submission" date="2016-10" db="EMBL/GenBank/DDBJ databases">
        <authorList>
            <person name="de Groot N.N."/>
        </authorList>
    </citation>
    <scope>NUCLEOTIDE SEQUENCE [LARGE SCALE GENOMIC DNA]</scope>
    <source>
        <strain evidence="6 7">AR32</strain>
    </source>
</reference>
<evidence type="ECO:0000256" key="1">
    <source>
        <dbReference type="ARBA" id="ARBA00010923"/>
    </source>
</evidence>
<feature type="domain" description="Type I restriction modification DNA specificity" evidence="5">
    <location>
        <begin position="209"/>
        <end position="361"/>
    </location>
</feature>
<organism evidence="6 7">
    <name type="scientific">Xylanibacter ruminicola</name>
    <name type="common">Prevotella ruminicola</name>
    <dbReference type="NCBI Taxonomy" id="839"/>
    <lineage>
        <taxon>Bacteria</taxon>
        <taxon>Pseudomonadati</taxon>
        <taxon>Bacteroidota</taxon>
        <taxon>Bacteroidia</taxon>
        <taxon>Bacteroidales</taxon>
        <taxon>Prevotellaceae</taxon>
        <taxon>Xylanibacter</taxon>
    </lineage>
</organism>
<dbReference type="SUPFAM" id="SSF51306">
    <property type="entry name" value="LexA/Signal peptidase"/>
    <property type="match status" value="1"/>
</dbReference>
<dbReference type="Proteomes" id="UP000236735">
    <property type="component" value="Unassembled WGS sequence"/>
</dbReference>
<comment type="similarity">
    <text evidence="1">Belongs to the type-I restriction system S methylase family.</text>
</comment>
<dbReference type="EMBL" id="FNUV01000006">
    <property type="protein sequence ID" value="SEF97501.1"/>
    <property type="molecule type" value="Genomic_DNA"/>
</dbReference>
<dbReference type="Pfam" id="PF00717">
    <property type="entry name" value="Peptidase_S24"/>
    <property type="match status" value="1"/>
</dbReference>
<protein>
    <submittedName>
        <fullName evidence="6">Peptidase S24-like</fullName>
    </submittedName>
</protein>
<keyword evidence="3" id="KW-0238">DNA-binding</keyword>
<dbReference type="Gene3D" id="2.10.109.10">
    <property type="entry name" value="Umud Fragment, subunit A"/>
    <property type="match status" value="1"/>
</dbReference>
<sequence>MERKFIKNGGEYRKCLASSLFEIKGNPQLDKDSFTFGEDSKYPYFTRTVFNNGILGYVDYLDDEHLINGNSLAVGMMGMRFFYMKHDFYAGQFTKTAFPLFEGFNELVALWFISWFNKSSQKYLGLLVRDFENAFNNTELTVPYNKNGKVAVDYIESRIRELEESCIRELEESRIHELKSYLKVAGVEDIVLTQAEITCLQRLNSHGIDLKSFKIGDIFNDYTGRDIIIRETEDGDIPLISHQHNNNGISKYVAPIEGRKVFNHKDTIPLADRGVFLATTQDVDFHIGTRVKALSFKDGEKSEAVRLFFVTAINKLQVWFSEYLTNATNSLPGLSIYLPVTTDGIIDFEFMDTYINAIKKLCIASLKEEISREHKAYEKAVGVNSNEVETDKEENKVVVLSEYREGCIPLYTLRAACGAFEDGEVPEAEGWIDASNNGFTPDPKRYFVIHAKGNSMLPKIKDGDLCVFEWYRAGSRNGEIVLTQSSEFDSEYGGKYTIKKYHSEKVVTEEGWQHNKVELIPLNNDFGVIELNEEDKYRTIGILKYIL</sequence>
<feature type="domain" description="Peptidase S24/S26A/S26B/S26C" evidence="4">
    <location>
        <begin position="429"/>
        <end position="542"/>
    </location>
</feature>
<dbReference type="InterPro" id="IPR036286">
    <property type="entry name" value="LexA/Signal_pep-like_sf"/>
</dbReference>
<evidence type="ECO:0000259" key="5">
    <source>
        <dbReference type="Pfam" id="PF01420"/>
    </source>
</evidence>
<dbReference type="InterPro" id="IPR039418">
    <property type="entry name" value="LexA-like"/>
</dbReference>
<accession>A0A1H5WE95</accession>
<dbReference type="Pfam" id="PF01420">
    <property type="entry name" value="Methylase_S"/>
    <property type="match status" value="2"/>
</dbReference>
<evidence type="ECO:0000313" key="6">
    <source>
        <dbReference type="EMBL" id="SEF97501.1"/>
    </source>
</evidence>
<gene>
    <name evidence="6" type="ORF">SAMN05216354_2284</name>
</gene>
<proteinExistence type="inferred from homology"/>
<evidence type="ECO:0000256" key="3">
    <source>
        <dbReference type="ARBA" id="ARBA00023125"/>
    </source>
</evidence>
<name>A0A1H5WE95_XYLRU</name>
<feature type="domain" description="Type I restriction modification DNA specificity" evidence="5">
    <location>
        <begin position="19"/>
        <end position="171"/>
    </location>
</feature>
<dbReference type="InterPro" id="IPR044946">
    <property type="entry name" value="Restrct_endonuc_typeI_TRD_sf"/>
</dbReference>
<evidence type="ECO:0000313" key="7">
    <source>
        <dbReference type="Proteomes" id="UP000236735"/>
    </source>
</evidence>
<dbReference type="CDD" id="cd06529">
    <property type="entry name" value="S24_LexA-like"/>
    <property type="match status" value="1"/>
</dbReference>
<dbReference type="AlphaFoldDB" id="A0A1H5WE95"/>
<dbReference type="InterPro" id="IPR000055">
    <property type="entry name" value="Restrct_endonuc_typeI_TRD"/>
</dbReference>
<evidence type="ECO:0000256" key="2">
    <source>
        <dbReference type="ARBA" id="ARBA00022747"/>
    </source>
</evidence>